<keyword evidence="5" id="KW-1185">Reference proteome</keyword>
<dbReference type="InterPro" id="IPR005835">
    <property type="entry name" value="NTP_transferase_dom"/>
</dbReference>
<dbReference type="InterPro" id="IPR050065">
    <property type="entry name" value="GlmU-like"/>
</dbReference>
<dbReference type="PANTHER" id="PTHR43584:SF8">
    <property type="entry name" value="N-ACETYLMURAMATE ALPHA-1-PHOSPHATE URIDYLYLTRANSFERASE"/>
    <property type="match status" value="1"/>
</dbReference>
<keyword evidence="1" id="KW-0808">Transferase</keyword>
<dbReference type="RefSeq" id="WP_252166467.1">
    <property type="nucleotide sequence ID" value="NZ_CP084930.1"/>
</dbReference>
<keyword evidence="2" id="KW-0548">Nucleotidyltransferase</keyword>
<dbReference type="Gene3D" id="3.90.550.10">
    <property type="entry name" value="Spore Coat Polysaccharide Biosynthesis Protein SpsA, Chain A"/>
    <property type="match status" value="1"/>
</dbReference>
<dbReference type="CDD" id="cd06422">
    <property type="entry name" value="NTP_transferase_like_1"/>
    <property type="match status" value="1"/>
</dbReference>
<feature type="domain" description="Nucleotidyl transferase" evidence="3">
    <location>
        <begin position="26"/>
        <end position="164"/>
    </location>
</feature>
<protein>
    <submittedName>
        <fullName evidence="4">Nucleotidyltransferase family protein</fullName>
    </submittedName>
</protein>
<sequence>MTRFAKPLSLRPDPRSAADATMPDVAMLLAAGLGKRMRPLTATRPKPLVEVGGQTLLDHAIGHVRAAGVSRLVVNVHHFADALEAHLRRVPGLDIAISDERAQLLETGGGVARAAPLLGDRPFYVINTDNVWLDGPVDTLHLLAHRWDDAIMDALLLVVPLARATAHRGAGDFTMDAAGRLSRRAPRRVAPFVYTGVQIVSPRLLRGAPDGAFSFNLLWNRAMAEGRAHGVVHQGLWCDVGAPANIPVAEAMLRRG</sequence>
<dbReference type="Proteomes" id="UP001056937">
    <property type="component" value="Chromosome 1"/>
</dbReference>
<organism evidence="4 5">
    <name type="scientific">Sphingomonas morindae</name>
    <dbReference type="NCBI Taxonomy" id="1541170"/>
    <lineage>
        <taxon>Bacteria</taxon>
        <taxon>Pseudomonadati</taxon>
        <taxon>Pseudomonadota</taxon>
        <taxon>Alphaproteobacteria</taxon>
        <taxon>Sphingomonadales</taxon>
        <taxon>Sphingomonadaceae</taxon>
        <taxon>Sphingomonas</taxon>
    </lineage>
</organism>
<accession>A0ABY4X6X9</accession>
<dbReference type="InterPro" id="IPR029044">
    <property type="entry name" value="Nucleotide-diphossugar_trans"/>
</dbReference>
<gene>
    <name evidence="4" type="ORF">LHA26_15485</name>
</gene>
<reference evidence="4" key="1">
    <citation type="journal article" date="2022" name="Toxins">
        <title>Genomic Analysis of Sphingopyxis sp. USTB-05 for Biodegrading Cyanobacterial Hepatotoxins.</title>
        <authorList>
            <person name="Liu C."/>
            <person name="Xu Q."/>
            <person name="Zhao Z."/>
            <person name="Zhang H."/>
            <person name="Liu X."/>
            <person name="Yin C."/>
            <person name="Liu Y."/>
            <person name="Yan H."/>
        </authorList>
    </citation>
    <scope>NUCLEOTIDE SEQUENCE</scope>
    <source>
        <strain evidence="4">NBD5</strain>
    </source>
</reference>
<evidence type="ECO:0000313" key="4">
    <source>
        <dbReference type="EMBL" id="USI72661.1"/>
    </source>
</evidence>
<evidence type="ECO:0000313" key="5">
    <source>
        <dbReference type="Proteomes" id="UP001056937"/>
    </source>
</evidence>
<dbReference type="SUPFAM" id="SSF53448">
    <property type="entry name" value="Nucleotide-diphospho-sugar transferases"/>
    <property type="match status" value="1"/>
</dbReference>
<evidence type="ECO:0000256" key="1">
    <source>
        <dbReference type="ARBA" id="ARBA00022679"/>
    </source>
</evidence>
<dbReference type="EMBL" id="CP084930">
    <property type="protein sequence ID" value="USI72661.1"/>
    <property type="molecule type" value="Genomic_DNA"/>
</dbReference>
<evidence type="ECO:0000259" key="3">
    <source>
        <dbReference type="Pfam" id="PF00483"/>
    </source>
</evidence>
<evidence type="ECO:0000256" key="2">
    <source>
        <dbReference type="ARBA" id="ARBA00022695"/>
    </source>
</evidence>
<proteinExistence type="predicted"/>
<name>A0ABY4X6X9_9SPHN</name>
<dbReference type="PANTHER" id="PTHR43584">
    <property type="entry name" value="NUCLEOTIDYL TRANSFERASE"/>
    <property type="match status" value="1"/>
</dbReference>
<dbReference type="Pfam" id="PF00483">
    <property type="entry name" value="NTP_transferase"/>
    <property type="match status" value="1"/>
</dbReference>